<dbReference type="PROSITE" id="PS50157">
    <property type="entry name" value="ZINC_FINGER_C2H2_2"/>
    <property type="match status" value="1"/>
</dbReference>
<dbReference type="InterPro" id="IPR013087">
    <property type="entry name" value="Znf_C2H2_type"/>
</dbReference>
<dbReference type="FunFam" id="3.30.160.60:FF:000131">
    <property type="entry name" value="protein indeterminate-domain 5, chloroplastic-like"/>
    <property type="match status" value="1"/>
</dbReference>
<dbReference type="EMBL" id="JBGMDY010000007">
    <property type="protein sequence ID" value="KAL2328640.1"/>
    <property type="molecule type" value="Genomic_DNA"/>
</dbReference>
<dbReference type="Pfam" id="PF22995">
    <property type="entry name" value="C2CH-3rd_BIRD-IDD"/>
    <property type="match status" value="1"/>
</dbReference>
<feature type="compositionally biased region" description="Pro residues" evidence="9">
    <location>
        <begin position="18"/>
        <end position="32"/>
    </location>
</feature>
<name>A0ABD1M0I0_9FABA</name>
<dbReference type="InterPro" id="IPR036236">
    <property type="entry name" value="Znf_C2H2_sf"/>
</dbReference>
<dbReference type="Proteomes" id="UP001603857">
    <property type="component" value="Unassembled WGS sequence"/>
</dbReference>
<keyword evidence="4" id="KW-0862">Zinc</keyword>
<proteinExistence type="predicted"/>
<keyword evidence="5" id="KW-0805">Transcription regulation</keyword>
<evidence type="ECO:0000313" key="11">
    <source>
        <dbReference type="EMBL" id="KAL2328640.1"/>
    </source>
</evidence>
<protein>
    <recommendedName>
        <fullName evidence="10">C2H2-type domain-containing protein</fullName>
    </recommendedName>
</protein>
<evidence type="ECO:0000256" key="7">
    <source>
        <dbReference type="ARBA" id="ARBA00023163"/>
    </source>
</evidence>
<dbReference type="FunFam" id="3.30.160.60:FF:000554">
    <property type="entry name" value="protein indeterminate-domain 12-like"/>
    <property type="match status" value="1"/>
</dbReference>
<dbReference type="GO" id="GO:0006355">
    <property type="term" value="P:regulation of DNA-templated transcription"/>
    <property type="evidence" value="ECO:0007669"/>
    <property type="project" value="UniProtKB-ARBA"/>
</dbReference>
<comment type="caution">
    <text evidence="11">The sequence shown here is derived from an EMBL/GenBank/DDBJ whole genome shotgun (WGS) entry which is preliminary data.</text>
</comment>
<dbReference type="InterPro" id="IPR055185">
    <property type="entry name" value="C2CH-4th_BIRD-IDD"/>
</dbReference>
<dbReference type="SMART" id="SM00355">
    <property type="entry name" value="ZnF_C2H2"/>
    <property type="match status" value="3"/>
</dbReference>
<feature type="domain" description="C2H2-type" evidence="10">
    <location>
        <begin position="64"/>
        <end position="86"/>
    </location>
</feature>
<evidence type="ECO:0000256" key="3">
    <source>
        <dbReference type="ARBA" id="ARBA00022771"/>
    </source>
</evidence>
<evidence type="ECO:0000256" key="9">
    <source>
        <dbReference type="SAM" id="MobiDB-lite"/>
    </source>
</evidence>
<dbReference type="PANTHER" id="PTHR10593">
    <property type="entry name" value="SERINE/THREONINE-PROTEIN KINASE RIO"/>
    <property type="match status" value="1"/>
</dbReference>
<evidence type="ECO:0000256" key="2">
    <source>
        <dbReference type="ARBA" id="ARBA00022737"/>
    </source>
</evidence>
<evidence type="ECO:0000259" key="10">
    <source>
        <dbReference type="PROSITE" id="PS50157"/>
    </source>
</evidence>
<dbReference type="SUPFAM" id="SSF57667">
    <property type="entry name" value="beta-beta-alpha zinc fingers"/>
    <property type="match status" value="1"/>
</dbReference>
<dbReference type="Pfam" id="PF22996">
    <property type="entry name" value="C2H2-2nd_BIRD-IDD"/>
    <property type="match status" value="1"/>
</dbReference>
<reference evidence="11 12" key="1">
    <citation type="submission" date="2024-08" db="EMBL/GenBank/DDBJ databases">
        <title>Insights into the chromosomal genome structure of Flemingia macrophylla.</title>
        <authorList>
            <person name="Ding Y."/>
            <person name="Zhao Y."/>
            <person name="Bi W."/>
            <person name="Wu M."/>
            <person name="Zhao G."/>
            <person name="Gong Y."/>
            <person name="Li W."/>
            <person name="Zhang P."/>
        </authorList>
    </citation>
    <scope>NUCLEOTIDE SEQUENCE [LARGE SCALE GENOMIC DNA]</scope>
    <source>
        <strain evidence="11">DYQJB</strain>
        <tissue evidence="11">Leaf</tissue>
    </source>
</reference>
<dbReference type="Gene3D" id="3.30.160.60">
    <property type="entry name" value="Classic Zinc Finger"/>
    <property type="match status" value="2"/>
</dbReference>
<feature type="region of interest" description="Disordered" evidence="9">
    <location>
        <begin position="1"/>
        <end position="49"/>
    </location>
</feature>
<keyword evidence="3 8" id="KW-0863">Zinc-finger</keyword>
<evidence type="ECO:0000256" key="4">
    <source>
        <dbReference type="ARBA" id="ARBA00022833"/>
    </source>
</evidence>
<keyword evidence="2" id="KW-0677">Repeat</keyword>
<dbReference type="InterPro" id="IPR055186">
    <property type="entry name" value="C2H2-2nd_BIRD-IDD"/>
</dbReference>
<dbReference type="InterPro" id="IPR031140">
    <property type="entry name" value="IDD1-16"/>
</dbReference>
<dbReference type="InterPro" id="IPR055187">
    <property type="entry name" value="C2CH-3rd_BIRD-IDD"/>
</dbReference>
<keyword evidence="1" id="KW-0479">Metal-binding</keyword>
<evidence type="ECO:0000256" key="5">
    <source>
        <dbReference type="ARBA" id="ARBA00023015"/>
    </source>
</evidence>
<dbReference type="GO" id="GO:0003677">
    <property type="term" value="F:DNA binding"/>
    <property type="evidence" value="ECO:0007669"/>
    <property type="project" value="UniProtKB-KW"/>
</dbReference>
<dbReference type="Pfam" id="PF22992">
    <property type="entry name" value="C2CH-4th_BIRD-IDD"/>
    <property type="match status" value="1"/>
</dbReference>
<keyword evidence="7" id="KW-0804">Transcription</keyword>
<keyword evidence="12" id="KW-1185">Reference proteome</keyword>
<organism evidence="11 12">
    <name type="scientific">Flemingia macrophylla</name>
    <dbReference type="NCBI Taxonomy" id="520843"/>
    <lineage>
        <taxon>Eukaryota</taxon>
        <taxon>Viridiplantae</taxon>
        <taxon>Streptophyta</taxon>
        <taxon>Embryophyta</taxon>
        <taxon>Tracheophyta</taxon>
        <taxon>Spermatophyta</taxon>
        <taxon>Magnoliopsida</taxon>
        <taxon>eudicotyledons</taxon>
        <taxon>Gunneridae</taxon>
        <taxon>Pentapetalae</taxon>
        <taxon>rosids</taxon>
        <taxon>fabids</taxon>
        <taxon>Fabales</taxon>
        <taxon>Fabaceae</taxon>
        <taxon>Papilionoideae</taxon>
        <taxon>50 kb inversion clade</taxon>
        <taxon>NPAAA clade</taxon>
        <taxon>indigoferoid/millettioid clade</taxon>
        <taxon>Phaseoleae</taxon>
        <taxon>Flemingia</taxon>
    </lineage>
</organism>
<evidence type="ECO:0000256" key="8">
    <source>
        <dbReference type="PROSITE-ProRule" id="PRU00042"/>
    </source>
</evidence>
<dbReference type="AlphaFoldDB" id="A0ABD1M0I0"/>
<keyword evidence="6" id="KW-0238">DNA-binding</keyword>
<dbReference type="GO" id="GO:0008270">
    <property type="term" value="F:zinc ion binding"/>
    <property type="evidence" value="ECO:0007669"/>
    <property type="project" value="UniProtKB-KW"/>
</dbReference>
<sequence>MSEETFCVPPNTVLLHAQPPPSNPNHPNPNSNPPKKKRSLPGTPDPDSEVVALSPKSLMATNRFICEICNKGFQRDQNLQLHRRGHNLPWKLKQRTNKDQVRKKVYVCPEKSCVHHDPSRALGDLTGIKKHYSRKHGEKKWKCDKCSKKYAVQSDWKAHSKICGTREYKCDCGTLFSRKDSFITHRAFCDALAEESVRITTTAVPAAFSNIHHLINAQGSRIPQIFPGFHSEFGGSGSEPLFADSNHQHHQQKLRLPLWLDHANDNNHHHQVLHHPLNFPTKPSAFTSGTNSVPDLVQTVDVFGPQFVNYRYPEASFASANLSMLPPHGLKQEQEENKGDLSHSASSLYLSSTQTQNLPHHMSASTLLQKAVQMGSKRMMNADDNTNNNNNNVLGTMSNSNSRISNNTVVEVQKLNELVNVEGCTNLGGGGGYLLNDSNESFVAVNSRRGLEHMVMPVDEETRASIVGKQLHSRNKTQLGLTRDFLGVGENVDSIRGTFLQQDLVEFNTMGSDSVSTLNLQSQYSGHYC</sequence>
<dbReference type="PROSITE" id="PS00028">
    <property type="entry name" value="ZINC_FINGER_C2H2_1"/>
    <property type="match status" value="1"/>
</dbReference>
<dbReference type="PANTHER" id="PTHR10593:SF187">
    <property type="entry name" value="C2H2-TYPE DOMAIN-CONTAINING PROTEIN"/>
    <property type="match status" value="1"/>
</dbReference>
<gene>
    <name evidence="11" type="ORF">Fmac_022067</name>
</gene>
<accession>A0ABD1M0I0</accession>
<evidence type="ECO:0000256" key="1">
    <source>
        <dbReference type="ARBA" id="ARBA00022723"/>
    </source>
</evidence>
<evidence type="ECO:0000313" key="12">
    <source>
        <dbReference type="Proteomes" id="UP001603857"/>
    </source>
</evidence>
<evidence type="ECO:0000256" key="6">
    <source>
        <dbReference type="ARBA" id="ARBA00023125"/>
    </source>
</evidence>